<proteinExistence type="predicted"/>
<dbReference type="EMBL" id="GBRH01189622">
    <property type="protein sequence ID" value="JAE08274.1"/>
    <property type="molecule type" value="Transcribed_RNA"/>
</dbReference>
<organism evidence="1">
    <name type="scientific">Arundo donax</name>
    <name type="common">Giant reed</name>
    <name type="synonym">Donax arundinaceus</name>
    <dbReference type="NCBI Taxonomy" id="35708"/>
    <lineage>
        <taxon>Eukaryota</taxon>
        <taxon>Viridiplantae</taxon>
        <taxon>Streptophyta</taxon>
        <taxon>Embryophyta</taxon>
        <taxon>Tracheophyta</taxon>
        <taxon>Spermatophyta</taxon>
        <taxon>Magnoliopsida</taxon>
        <taxon>Liliopsida</taxon>
        <taxon>Poales</taxon>
        <taxon>Poaceae</taxon>
        <taxon>PACMAD clade</taxon>
        <taxon>Arundinoideae</taxon>
        <taxon>Arundineae</taxon>
        <taxon>Arundo</taxon>
    </lineage>
</organism>
<reference evidence="1" key="2">
    <citation type="journal article" date="2015" name="Data Brief">
        <title>Shoot transcriptome of the giant reed, Arundo donax.</title>
        <authorList>
            <person name="Barrero R.A."/>
            <person name="Guerrero F.D."/>
            <person name="Moolhuijzen P."/>
            <person name="Goolsby J.A."/>
            <person name="Tidwell J."/>
            <person name="Bellgard S.E."/>
            <person name="Bellgard M.I."/>
        </authorList>
    </citation>
    <scope>NUCLEOTIDE SEQUENCE</scope>
    <source>
        <tissue evidence="1">Shoot tissue taken approximately 20 cm above the soil surface</tissue>
    </source>
</reference>
<evidence type="ECO:0000313" key="1">
    <source>
        <dbReference type="EMBL" id="JAE08274.1"/>
    </source>
</evidence>
<reference evidence="1" key="1">
    <citation type="submission" date="2014-09" db="EMBL/GenBank/DDBJ databases">
        <authorList>
            <person name="Magalhaes I.L.F."/>
            <person name="Oliveira U."/>
            <person name="Santos F.R."/>
            <person name="Vidigal T.H.D.A."/>
            <person name="Brescovit A.D."/>
            <person name="Santos A.J."/>
        </authorList>
    </citation>
    <scope>NUCLEOTIDE SEQUENCE</scope>
    <source>
        <tissue evidence="1">Shoot tissue taken approximately 20 cm above the soil surface</tissue>
    </source>
</reference>
<dbReference type="AlphaFoldDB" id="A0A0A9FAN4"/>
<sequence length="56" mass="6535">MPMKYVIDPLYNVSIVPCDCFKVDWVKNETLQAIMVLLSRFINLISHKNLYLCTVT</sequence>
<accession>A0A0A9FAN4</accession>
<name>A0A0A9FAN4_ARUDO</name>
<protein>
    <submittedName>
        <fullName evidence="1">Uncharacterized protein</fullName>
    </submittedName>
</protein>